<evidence type="ECO:0000256" key="3">
    <source>
        <dbReference type="ARBA" id="ARBA00022722"/>
    </source>
</evidence>
<feature type="region of interest" description="Disordered" evidence="11">
    <location>
        <begin position="903"/>
        <end position="924"/>
    </location>
</feature>
<dbReference type="PROSITE" id="PS51192">
    <property type="entry name" value="HELICASE_ATP_BIND_1"/>
    <property type="match status" value="1"/>
</dbReference>
<keyword evidence="3" id="KW-0540">Nuclease</keyword>
<proteinExistence type="inferred from homology"/>
<dbReference type="Proteomes" id="UP000606730">
    <property type="component" value="Unassembled WGS sequence"/>
</dbReference>
<dbReference type="InterPro" id="IPR027417">
    <property type="entry name" value="P-loop_NTPase"/>
</dbReference>
<evidence type="ECO:0000256" key="1">
    <source>
        <dbReference type="ARBA" id="ARBA00000851"/>
    </source>
</evidence>
<dbReference type="GO" id="GO:0005524">
    <property type="term" value="F:ATP binding"/>
    <property type="evidence" value="ECO:0007669"/>
    <property type="project" value="UniProtKB-KW"/>
</dbReference>
<feature type="domain" description="Helicase ATP-binding" evidence="12">
    <location>
        <begin position="330"/>
        <end position="503"/>
    </location>
</feature>
<dbReference type="OrthoDB" id="9758243at2"/>
<dbReference type="InterPro" id="IPR014001">
    <property type="entry name" value="Helicase_ATP-bd"/>
</dbReference>
<organism evidence="13 14">
    <name type="scientific">Actibacterium pelagium</name>
    <dbReference type="NCBI Taxonomy" id="2029103"/>
    <lineage>
        <taxon>Bacteria</taxon>
        <taxon>Pseudomonadati</taxon>
        <taxon>Pseudomonadota</taxon>
        <taxon>Alphaproteobacteria</taxon>
        <taxon>Rhodobacterales</taxon>
        <taxon>Roseobacteraceae</taxon>
        <taxon>Actibacterium</taxon>
    </lineage>
</organism>
<evidence type="ECO:0000256" key="8">
    <source>
        <dbReference type="ARBA" id="ARBA00022840"/>
    </source>
</evidence>
<protein>
    <recommendedName>
        <fullName evidence="10">Type I restriction enzyme endonuclease subunit</fullName>
        <shortName evidence="10">R protein</shortName>
        <ecNumber evidence="10">3.1.21.3</ecNumber>
    </recommendedName>
</protein>
<keyword evidence="7 10" id="KW-0378">Hydrolase</keyword>
<comment type="similarity">
    <text evidence="2 10">Belongs to the HsdR family.</text>
</comment>
<dbReference type="Pfam" id="PF04313">
    <property type="entry name" value="HSDR_N"/>
    <property type="match status" value="1"/>
</dbReference>
<gene>
    <name evidence="13" type="ORF">GCM10011517_24380</name>
</gene>
<dbReference type="InterPro" id="IPR040980">
    <property type="entry name" value="SWI2_SNF2"/>
</dbReference>
<evidence type="ECO:0000256" key="9">
    <source>
        <dbReference type="ARBA" id="ARBA00023125"/>
    </source>
</evidence>
<dbReference type="CDD" id="cd22332">
    <property type="entry name" value="HsdR_N"/>
    <property type="match status" value="1"/>
</dbReference>
<dbReference type="EMBL" id="BMKN01000002">
    <property type="protein sequence ID" value="GGE55859.1"/>
    <property type="molecule type" value="Genomic_DNA"/>
</dbReference>
<evidence type="ECO:0000256" key="4">
    <source>
        <dbReference type="ARBA" id="ARBA00022741"/>
    </source>
</evidence>
<evidence type="ECO:0000256" key="11">
    <source>
        <dbReference type="SAM" id="MobiDB-lite"/>
    </source>
</evidence>
<dbReference type="InterPro" id="IPR004473">
    <property type="entry name" value="Restrct_endonuc_typeI_HsdR"/>
</dbReference>
<dbReference type="RefSeq" id="WP_095594337.1">
    <property type="nucleotide sequence ID" value="NZ_BMKN01000002.1"/>
</dbReference>
<evidence type="ECO:0000256" key="7">
    <source>
        <dbReference type="ARBA" id="ARBA00022801"/>
    </source>
</evidence>
<keyword evidence="8 10" id="KW-0067">ATP-binding</keyword>
<comment type="catalytic activity">
    <reaction evidence="1 10">
        <text>Endonucleolytic cleavage of DNA to give random double-stranded fragments with terminal 5'-phosphates, ATP is simultaneously hydrolyzed.</text>
        <dbReference type="EC" id="3.1.21.3"/>
    </reaction>
</comment>
<evidence type="ECO:0000313" key="13">
    <source>
        <dbReference type="EMBL" id="GGE55859.1"/>
    </source>
</evidence>
<dbReference type="InterPro" id="IPR051268">
    <property type="entry name" value="Type-I_R_enzyme_R_subunit"/>
</dbReference>
<dbReference type="EC" id="3.1.21.3" evidence="10"/>
<dbReference type="InterPro" id="IPR007409">
    <property type="entry name" value="Restrct_endonuc_type1_HsdR_N"/>
</dbReference>
<name>A0A917AIJ7_9RHOB</name>
<dbReference type="GO" id="GO:0009307">
    <property type="term" value="P:DNA restriction-modification system"/>
    <property type="evidence" value="ECO:0007669"/>
    <property type="project" value="UniProtKB-KW"/>
</dbReference>
<dbReference type="InterPro" id="IPR055180">
    <property type="entry name" value="HsdR_RecA-like_helicase_dom_2"/>
</dbReference>
<dbReference type="Pfam" id="PF22679">
    <property type="entry name" value="T1R_D3-like"/>
    <property type="match status" value="1"/>
</dbReference>
<dbReference type="Gene3D" id="3.40.50.300">
    <property type="entry name" value="P-loop containing nucleotide triphosphate hydrolases"/>
    <property type="match status" value="2"/>
</dbReference>
<keyword evidence="9 10" id="KW-0238">DNA-binding</keyword>
<comment type="function">
    <text evidence="10">Subunit R is required for both nuclease and ATPase activities, but not for modification.</text>
</comment>
<keyword evidence="14" id="KW-1185">Reference proteome</keyword>
<keyword evidence="4 10" id="KW-0547">Nucleotide-binding</keyword>
<keyword evidence="13" id="KW-0347">Helicase</keyword>
<sequence>MTQTPETSEAYASHIPALHILMAMGWQFMSQADCLAARGGNTGVVMKGVLIEELKKRTFEYKGRSYPLSTNAIDQIVREVTSPALNEGLETANERLYDQITLGITVTEFVEGNRYSPTIQLIDWDNLSNNSFVVTEELEVLSAGGTHTRRPDVICYVNGLPLVVIEAKRPDSGNPNKSMVVEGISQSIRNQRTDEIPQLFAYSQLLMSVSGIDGKYATTKTPSKFWANWREEEIEESEFSNIKSYVPDAKSIETLFADKPLWKRQYFENLWGGHNLSTEQDRLIISLLRHDRLLEFIRYFLLFDKKVGKIAARYQQAFGIKALLERITQKRADGGREGGVVWHTTGSGKSFTMVFLTKALLLHEQLKRCRIVVVTDRIDLERQLSKTFMSGGAFGSEIGTKKDGEKAKAQSGRDLANRIGQGKERIIFSIIDKFYGASKFPECKNTSSDLIVLVDEGHRSHGGENHERMKQALPNAAYVAFTGTPLLTKDKTTSKFGPIIHAYTMQRAVEDGTVTPLLYEERKPVLDVNEKAIDNWFEKITLGLTENQKNDLKKKYGNKGPVYGSANRIDLIAWDIAVHFSENIKSLGGGLKGQLATDSKISAIRYKEALDQTGLVTSAVIMSPPDTREDHSDVDNAKLPEIQEWWKNTVGNDPEEYERQVLEDFGTDGRPDILIVVSKLLTGFDEPRNGVLYIDKKLEKHNLIQAIARVNRLHEAKKYGLLIDYRGILKELDTAIRDYQDLAEQTQGGYDIEDIKGLYHQVDTEYKRLPSLHDALWAHFATVQNKQDLEQYRQILVPQYQNDDDGEPYDVRQKIREDFYASLAEFGMCLKIALSTRSFFEDSGFSEAQIDQYKRDLKFFSNLRKIAKQDAQETVDFSVYEQQIRNLVDKHVVGEEVKDPDGVISLTDIGSTDPETWDEEQARNEADVIRSRVTKTIDQALGEDPYAQKVFSELLREAISEAEALFEHPIKQYLLFKNLEEKVNERQVDQTPSALSENRHAAAFFGLFKLAKGEDYFTNLDEGEQGRFATEALEIDVIVRNAVAENSLNPQNIETEIRKALLPRLFGLIGLDDAKEVIEQVIQITRIGLSRDG</sequence>
<evidence type="ECO:0000256" key="10">
    <source>
        <dbReference type="RuleBase" id="RU364115"/>
    </source>
</evidence>
<dbReference type="AlphaFoldDB" id="A0A917AIJ7"/>
<evidence type="ECO:0000256" key="5">
    <source>
        <dbReference type="ARBA" id="ARBA00022747"/>
    </source>
</evidence>
<dbReference type="PANTHER" id="PTHR30195">
    <property type="entry name" value="TYPE I SITE-SPECIFIC DEOXYRIBONUCLEASE PROTEIN SUBUNIT M AND R"/>
    <property type="match status" value="1"/>
</dbReference>
<accession>A0A917AIJ7</accession>
<dbReference type="SUPFAM" id="SSF52540">
    <property type="entry name" value="P-loop containing nucleoside triphosphate hydrolases"/>
    <property type="match status" value="2"/>
</dbReference>
<comment type="caution">
    <text evidence="13">The sequence shown here is derived from an EMBL/GenBank/DDBJ whole genome shotgun (WGS) entry which is preliminary data.</text>
</comment>
<evidence type="ECO:0000256" key="2">
    <source>
        <dbReference type="ARBA" id="ARBA00008598"/>
    </source>
</evidence>
<dbReference type="CDD" id="cd18800">
    <property type="entry name" value="SF2_C_EcoR124I-like"/>
    <property type="match status" value="1"/>
</dbReference>
<evidence type="ECO:0000259" key="12">
    <source>
        <dbReference type="PROSITE" id="PS51192"/>
    </source>
</evidence>
<keyword evidence="5 10" id="KW-0680">Restriction system</keyword>
<dbReference type="GO" id="GO:0003677">
    <property type="term" value="F:DNA binding"/>
    <property type="evidence" value="ECO:0007669"/>
    <property type="project" value="UniProtKB-KW"/>
</dbReference>
<dbReference type="GO" id="GO:0004386">
    <property type="term" value="F:helicase activity"/>
    <property type="evidence" value="ECO:0007669"/>
    <property type="project" value="UniProtKB-KW"/>
</dbReference>
<reference evidence="13" key="2">
    <citation type="submission" date="2020-09" db="EMBL/GenBank/DDBJ databases">
        <authorList>
            <person name="Sun Q."/>
            <person name="Zhou Y."/>
        </authorList>
    </citation>
    <scope>NUCLEOTIDE SEQUENCE</scope>
    <source>
        <strain evidence="13">CGMCC 1.16012</strain>
    </source>
</reference>
<comment type="subunit">
    <text evidence="10">The type I restriction/modification system is composed of three polypeptides R, M and S.</text>
</comment>
<reference evidence="13" key="1">
    <citation type="journal article" date="2014" name="Int. J. Syst. Evol. Microbiol.">
        <title>Complete genome sequence of Corynebacterium casei LMG S-19264T (=DSM 44701T), isolated from a smear-ripened cheese.</title>
        <authorList>
            <consortium name="US DOE Joint Genome Institute (JGI-PGF)"/>
            <person name="Walter F."/>
            <person name="Albersmeier A."/>
            <person name="Kalinowski J."/>
            <person name="Ruckert C."/>
        </authorList>
    </citation>
    <scope>NUCLEOTIDE SEQUENCE</scope>
    <source>
        <strain evidence="13">CGMCC 1.16012</strain>
    </source>
</reference>
<dbReference type="Gene3D" id="3.90.1570.50">
    <property type="match status" value="1"/>
</dbReference>
<keyword evidence="6" id="KW-0255">Endonuclease</keyword>
<evidence type="ECO:0000256" key="6">
    <source>
        <dbReference type="ARBA" id="ARBA00022759"/>
    </source>
</evidence>
<dbReference type="Pfam" id="PF18766">
    <property type="entry name" value="SWI2_SNF2"/>
    <property type="match status" value="1"/>
</dbReference>
<dbReference type="PANTHER" id="PTHR30195:SF15">
    <property type="entry name" value="TYPE I RESTRICTION ENZYME HINDI ENDONUCLEASE SUBUNIT"/>
    <property type="match status" value="1"/>
</dbReference>
<dbReference type="GO" id="GO:0009035">
    <property type="term" value="F:type I site-specific deoxyribonuclease activity"/>
    <property type="evidence" value="ECO:0007669"/>
    <property type="project" value="UniProtKB-EC"/>
</dbReference>
<dbReference type="NCBIfam" id="TIGR00348">
    <property type="entry name" value="hsdR"/>
    <property type="match status" value="1"/>
</dbReference>
<evidence type="ECO:0000313" key="14">
    <source>
        <dbReference type="Proteomes" id="UP000606730"/>
    </source>
</evidence>
<dbReference type="SMART" id="SM00487">
    <property type="entry name" value="DEXDc"/>
    <property type="match status" value="1"/>
</dbReference>